<dbReference type="InterPro" id="IPR010679">
    <property type="entry name" value="DUF1254"/>
</dbReference>
<accession>A0ABS6AMH7</accession>
<reference evidence="2" key="1">
    <citation type="submission" date="2021-06" db="EMBL/GenBank/DDBJ databases">
        <title>Paracoccus bacterium XHP0099 sp. nov., isolated from the surface waters of the Yellow Sea.</title>
        <authorList>
            <person name="Xue H."/>
            <person name="Zhang D."/>
        </authorList>
    </citation>
    <scope>NUCLEOTIDE SEQUENCE</scope>
    <source>
        <strain evidence="2">XHP0099</strain>
    </source>
</reference>
<feature type="domain" description="DUF1254" evidence="1">
    <location>
        <begin position="37"/>
        <end position="127"/>
    </location>
</feature>
<dbReference type="EMBL" id="JAHKNG010000041">
    <property type="protein sequence ID" value="MBU3031798.1"/>
    <property type="molecule type" value="Genomic_DNA"/>
</dbReference>
<dbReference type="Proteomes" id="UP001166191">
    <property type="component" value="Unassembled WGS sequence"/>
</dbReference>
<evidence type="ECO:0000313" key="3">
    <source>
        <dbReference type="Proteomes" id="UP001166191"/>
    </source>
</evidence>
<keyword evidence="3" id="KW-1185">Reference proteome</keyword>
<evidence type="ECO:0000259" key="1">
    <source>
        <dbReference type="Pfam" id="PF06863"/>
    </source>
</evidence>
<evidence type="ECO:0000313" key="2">
    <source>
        <dbReference type="EMBL" id="MBU3031798.1"/>
    </source>
</evidence>
<dbReference type="RefSeq" id="WP_216034418.1">
    <property type="nucleotide sequence ID" value="NZ_JAHKNG010000041.1"/>
</dbReference>
<protein>
    <submittedName>
        <fullName evidence="2">DUF1254 domain-containing protein</fullName>
    </submittedName>
</protein>
<comment type="caution">
    <text evidence="2">The sequence shown here is derived from an EMBL/GenBank/DDBJ whole genome shotgun (WGS) entry which is preliminary data.</text>
</comment>
<gene>
    <name evidence="2" type="ORF">KNW02_16960</name>
</gene>
<name>A0ABS6AMH7_9RHOB</name>
<proteinExistence type="predicted"/>
<dbReference type="Pfam" id="PF06863">
    <property type="entry name" value="DUF1254"/>
    <property type="match status" value="1"/>
</dbReference>
<organism evidence="2 3">
    <name type="scientific">Paracoccus marinaquae</name>
    <dbReference type="NCBI Taxonomy" id="2841926"/>
    <lineage>
        <taxon>Bacteria</taxon>
        <taxon>Pseudomonadati</taxon>
        <taxon>Pseudomonadota</taxon>
        <taxon>Alphaproteobacteria</taxon>
        <taxon>Rhodobacterales</taxon>
        <taxon>Paracoccaceae</taxon>
        <taxon>Paracoccus</taxon>
    </lineage>
</organism>
<sequence length="235" mass="25835">MGSAAAAQEKVESTPETYIRAEVDGRMAVFQQRAGGVNKFDLIKRPTPTDERPVVRMNRDTLYGGAVVDTGGGASITMPEITDGRYFTVYLIDSDHYVVGILEGAGTHQFPSGTTKYVIAVPRIELMDPTDEAEIAHVAGLLEQIQITAASSDPFQPAAWDFDSAMKLRREYEKAFVKFDQYPAEWMDVKGRASEETRQVGVAGAWGLGPVSRNRGRPYQPCRAGGWQQMLSRGL</sequence>